<reference evidence="2" key="1">
    <citation type="submission" date="2015-04" db="UniProtKB">
        <authorList>
            <consortium name="EnsemblPlants"/>
        </authorList>
    </citation>
    <scope>IDENTIFICATION</scope>
</reference>
<sequence length="127" mass="13061">MAKLQAELVRCSRQPGAAVGRVCAAHDGRRVACDSMVRPAVPARVCDGCSGGGGGHGSRSERCLVCGAGEGGAAAVADAYFCRSCVQMEKDRDGCPAVVNAGTARRDDAAFFFSARSKRGGFRSTMA</sequence>
<evidence type="ECO:0000313" key="3">
    <source>
        <dbReference type="Proteomes" id="UP000026961"/>
    </source>
</evidence>
<keyword evidence="3" id="KW-1185">Reference proteome</keyword>
<protein>
    <recommendedName>
        <fullName evidence="4">PHF5-like protein</fullName>
    </recommendedName>
</protein>
<name>A0A0E0BJ98_9ORYZ</name>
<comment type="similarity">
    <text evidence="1">Belongs to the PHF5 family.</text>
</comment>
<dbReference type="STRING" id="40148.A0A0E0BJ98"/>
<dbReference type="Gramene" id="OGLUM11G13730.1">
    <property type="protein sequence ID" value="OGLUM11G13730.1"/>
    <property type="gene ID" value="OGLUM11G13730"/>
</dbReference>
<accession>A0A0E0BJ98</accession>
<evidence type="ECO:0008006" key="4">
    <source>
        <dbReference type="Google" id="ProtNLM"/>
    </source>
</evidence>
<dbReference type="PANTHER" id="PTHR13120">
    <property type="entry name" value="PHD FINGER-LIKE DOMAIN-CONTAINING PROTEIN 5A"/>
    <property type="match status" value="1"/>
</dbReference>
<organism evidence="2">
    <name type="scientific">Oryza glumipatula</name>
    <dbReference type="NCBI Taxonomy" id="40148"/>
    <lineage>
        <taxon>Eukaryota</taxon>
        <taxon>Viridiplantae</taxon>
        <taxon>Streptophyta</taxon>
        <taxon>Embryophyta</taxon>
        <taxon>Tracheophyta</taxon>
        <taxon>Spermatophyta</taxon>
        <taxon>Magnoliopsida</taxon>
        <taxon>Liliopsida</taxon>
        <taxon>Poales</taxon>
        <taxon>Poaceae</taxon>
        <taxon>BOP clade</taxon>
        <taxon>Oryzoideae</taxon>
        <taxon>Oryzeae</taxon>
        <taxon>Oryzinae</taxon>
        <taxon>Oryza</taxon>
    </lineage>
</organism>
<evidence type="ECO:0000313" key="2">
    <source>
        <dbReference type="EnsemblPlants" id="OGLUM11G13730.1"/>
    </source>
</evidence>
<dbReference type="eggNOG" id="KOG1705">
    <property type="taxonomic scope" value="Eukaryota"/>
</dbReference>
<dbReference type="HOGENOM" id="CLU_110369_2_0_1"/>
<reference evidence="2" key="2">
    <citation type="submission" date="2018-05" db="EMBL/GenBank/DDBJ databases">
        <title>OgluRS3 (Oryza glumaepatula Reference Sequence Version 3).</title>
        <authorList>
            <person name="Zhang J."/>
            <person name="Kudrna D."/>
            <person name="Lee S."/>
            <person name="Talag J."/>
            <person name="Welchert J."/>
            <person name="Wing R.A."/>
        </authorList>
    </citation>
    <scope>NUCLEOTIDE SEQUENCE [LARGE SCALE GENOMIC DNA]</scope>
</reference>
<dbReference type="Pfam" id="PF03660">
    <property type="entry name" value="PHF5"/>
    <property type="match status" value="1"/>
</dbReference>
<dbReference type="PIRSF" id="PIRSF016468">
    <property type="entry name" value="PHF5"/>
    <property type="match status" value="1"/>
</dbReference>
<dbReference type="EnsemblPlants" id="OGLUM11G13730.1">
    <property type="protein sequence ID" value="OGLUM11G13730.1"/>
    <property type="gene ID" value="OGLUM11G13730"/>
</dbReference>
<evidence type="ECO:0000256" key="1">
    <source>
        <dbReference type="ARBA" id="ARBA00008626"/>
    </source>
</evidence>
<dbReference type="AlphaFoldDB" id="A0A0E0BJ98"/>
<dbReference type="InterPro" id="IPR005345">
    <property type="entry name" value="PHF5"/>
</dbReference>
<proteinExistence type="inferred from homology"/>
<dbReference type="GO" id="GO:0000398">
    <property type="term" value="P:mRNA splicing, via spliceosome"/>
    <property type="evidence" value="ECO:0007669"/>
    <property type="project" value="InterPro"/>
</dbReference>
<dbReference type="Proteomes" id="UP000026961">
    <property type="component" value="Chromosome 11"/>
</dbReference>